<dbReference type="Proteomes" id="UP000306319">
    <property type="component" value="Unassembled WGS sequence"/>
</dbReference>
<protein>
    <submittedName>
        <fullName evidence="1">Uncharacterized protein</fullName>
    </submittedName>
</protein>
<reference evidence="1" key="1">
    <citation type="submission" date="2019-04" db="EMBL/GenBank/DDBJ databases">
        <title>Microbes associate with the intestines of laboratory mice.</title>
        <authorList>
            <person name="Navarre W."/>
            <person name="Wong E."/>
            <person name="Huang K."/>
            <person name="Tropini C."/>
            <person name="Ng K."/>
            <person name="Yu B."/>
        </authorList>
    </citation>
    <scope>NUCLEOTIDE SEQUENCE</scope>
    <source>
        <strain evidence="1">NM04_E33</strain>
    </source>
</reference>
<evidence type="ECO:0000313" key="1">
    <source>
        <dbReference type="EMBL" id="TGY79195.1"/>
    </source>
</evidence>
<proteinExistence type="predicted"/>
<evidence type="ECO:0000313" key="2">
    <source>
        <dbReference type="Proteomes" id="UP000306319"/>
    </source>
</evidence>
<keyword evidence="2" id="KW-1185">Reference proteome</keyword>
<dbReference type="EMBL" id="SRYB01000008">
    <property type="protein sequence ID" value="TGY79195.1"/>
    <property type="molecule type" value="Genomic_DNA"/>
</dbReference>
<name>A0AC61RG25_9BACT</name>
<sequence length="113" mass="12299">MKHTILSISAIAIVSALLTSCSACSETEHTEAITAEITAAQMAGRTAAREYLTKEWKDNADLRQMLELTEMHKPNLIDTAHSECVAAFDSTFISTIRAVNPSLAGRVAHIKQK</sequence>
<gene>
    <name evidence="1" type="ORF">E5331_07390</name>
</gene>
<comment type="caution">
    <text evidence="1">The sequence shown here is derived from an EMBL/GenBank/DDBJ whole genome shotgun (WGS) entry which is preliminary data.</text>
</comment>
<accession>A0AC61RG25</accession>
<organism evidence="1 2">
    <name type="scientific">Lepagella muris</name>
    <dbReference type="NCBI Taxonomy" id="3032870"/>
    <lineage>
        <taxon>Bacteria</taxon>
        <taxon>Pseudomonadati</taxon>
        <taxon>Bacteroidota</taxon>
        <taxon>Bacteroidia</taxon>
        <taxon>Bacteroidales</taxon>
        <taxon>Muribaculaceae</taxon>
        <taxon>Lepagella</taxon>
    </lineage>
</organism>